<comment type="caution">
    <text evidence="1">The sequence shown here is derived from an EMBL/GenBank/DDBJ whole genome shotgun (WGS) entry which is preliminary data.</text>
</comment>
<accession>A0ACA9SVB5</accession>
<evidence type="ECO:0000313" key="1">
    <source>
        <dbReference type="EMBL" id="CAG8848058.1"/>
    </source>
</evidence>
<protein>
    <submittedName>
        <fullName evidence="1">20243_t:CDS:1</fullName>
    </submittedName>
</protein>
<name>A0ACA9SVB5_9GLOM</name>
<reference evidence="1" key="1">
    <citation type="submission" date="2021-06" db="EMBL/GenBank/DDBJ databases">
        <authorList>
            <person name="Kallberg Y."/>
            <person name="Tangrot J."/>
            <person name="Rosling A."/>
        </authorList>
    </citation>
    <scope>NUCLEOTIDE SEQUENCE</scope>
    <source>
        <strain evidence="1">MA461A</strain>
    </source>
</reference>
<feature type="non-terminal residue" evidence="1">
    <location>
        <position position="1"/>
    </location>
</feature>
<sequence length="71" mass="7765">VSEFFAWMKKLGVNEIRFDVDNNQKDSNKIVRPLLLSQVSDEINKNKNKNGNGGIIAAIVVVGVILAVIIG</sequence>
<feature type="non-terminal residue" evidence="1">
    <location>
        <position position="71"/>
    </location>
</feature>
<dbReference type="Proteomes" id="UP000789920">
    <property type="component" value="Unassembled WGS sequence"/>
</dbReference>
<evidence type="ECO:0000313" key="2">
    <source>
        <dbReference type="Proteomes" id="UP000789920"/>
    </source>
</evidence>
<gene>
    <name evidence="1" type="ORF">RPERSI_LOCUS34933</name>
</gene>
<proteinExistence type="predicted"/>
<keyword evidence="2" id="KW-1185">Reference proteome</keyword>
<dbReference type="EMBL" id="CAJVQC010158992">
    <property type="protein sequence ID" value="CAG8848058.1"/>
    <property type="molecule type" value="Genomic_DNA"/>
</dbReference>
<organism evidence="1 2">
    <name type="scientific">Racocetra persica</name>
    <dbReference type="NCBI Taxonomy" id="160502"/>
    <lineage>
        <taxon>Eukaryota</taxon>
        <taxon>Fungi</taxon>
        <taxon>Fungi incertae sedis</taxon>
        <taxon>Mucoromycota</taxon>
        <taxon>Glomeromycotina</taxon>
        <taxon>Glomeromycetes</taxon>
        <taxon>Diversisporales</taxon>
        <taxon>Gigasporaceae</taxon>
        <taxon>Racocetra</taxon>
    </lineage>
</organism>